<gene>
    <name evidence="2" type="ORF">BEN30_02355</name>
</gene>
<evidence type="ECO:0000313" key="2">
    <source>
        <dbReference type="EMBL" id="OEJ69695.1"/>
    </source>
</evidence>
<reference evidence="3" key="1">
    <citation type="submission" date="2016-07" db="EMBL/GenBank/DDBJ databases">
        <authorList>
            <person name="Florea S."/>
            <person name="Webb J.S."/>
            <person name="Jaromczyk J."/>
            <person name="Schardl C.L."/>
        </authorList>
    </citation>
    <scope>NUCLEOTIDE SEQUENCE [LARGE SCALE GENOMIC DNA]</scope>
    <source>
        <strain evidence="3">MV-1</strain>
    </source>
</reference>
<dbReference type="STRING" id="28181.BEN30_02355"/>
<dbReference type="SUPFAM" id="SSF158682">
    <property type="entry name" value="TerB-like"/>
    <property type="match status" value="1"/>
</dbReference>
<comment type="caution">
    <text evidence="2">The sequence shown here is derived from an EMBL/GenBank/DDBJ whole genome shotgun (WGS) entry which is preliminary data.</text>
</comment>
<feature type="domain" description="Co-chaperone DjlA N-terminal" evidence="1">
    <location>
        <begin position="25"/>
        <end position="140"/>
    </location>
</feature>
<dbReference type="OrthoDB" id="5402150at2"/>
<dbReference type="Gene3D" id="1.10.3680.10">
    <property type="entry name" value="TerB-like"/>
    <property type="match status" value="1"/>
</dbReference>
<dbReference type="InterPro" id="IPR007791">
    <property type="entry name" value="DjlA_N"/>
</dbReference>
<sequence length="151" mass="17073">MMNRLKKLFTSAQSQQPLAQDELKLAAAALLVEAAVMDGTFDDAERTVVTRLLTERFALDAEEVQELLSQAEATIANANELYTLTRTVKDNFEHPERIGLIEMLWEVVYADGKLDDYESNLVRRLAGLLYVSDRESGEARKRILDKIALKE</sequence>
<accession>A0A1E5QCC5</accession>
<keyword evidence="3" id="KW-1185">Reference proteome</keyword>
<evidence type="ECO:0000313" key="3">
    <source>
        <dbReference type="Proteomes" id="UP000095347"/>
    </source>
</evidence>
<dbReference type="CDD" id="cd07313">
    <property type="entry name" value="terB_like_2"/>
    <property type="match status" value="1"/>
</dbReference>
<dbReference type="RefSeq" id="WP_069956411.1">
    <property type="nucleotide sequence ID" value="NZ_MCGG01000002.1"/>
</dbReference>
<dbReference type="InterPro" id="IPR029024">
    <property type="entry name" value="TerB-like"/>
</dbReference>
<proteinExistence type="predicted"/>
<dbReference type="Proteomes" id="UP000095347">
    <property type="component" value="Unassembled WGS sequence"/>
</dbReference>
<dbReference type="Pfam" id="PF05099">
    <property type="entry name" value="TerB"/>
    <property type="match status" value="1"/>
</dbReference>
<name>A0A1E5QCC5_9PROT</name>
<organism evidence="2 3">
    <name type="scientific">Magnetovibrio blakemorei</name>
    <dbReference type="NCBI Taxonomy" id="28181"/>
    <lineage>
        <taxon>Bacteria</taxon>
        <taxon>Pseudomonadati</taxon>
        <taxon>Pseudomonadota</taxon>
        <taxon>Alphaproteobacteria</taxon>
        <taxon>Rhodospirillales</taxon>
        <taxon>Magnetovibrionaceae</taxon>
        <taxon>Magnetovibrio</taxon>
    </lineage>
</organism>
<dbReference type="EMBL" id="MCGG01000002">
    <property type="protein sequence ID" value="OEJ69695.1"/>
    <property type="molecule type" value="Genomic_DNA"/>
</dbReference>
<protein>
    <recommendedName>
        <fullName evidence="1">Co-chaperone DjlA N-terminal domain-containing protein</fullName>
    </recommendedName>
</protein>
<dbReference type="AlphaFoldDB" id="A0A1E5QCC5"/>
<evidence type="ECO:0000259" key="1">
    <source>
        <dbReference type="Pfam" id="PF05099"/>
    </source>
</evidence>